<protein>
    <submittedName>
        <fullName evidence="1">5-methylcytosine-specific restriction enzyme subunit McrC</fullName>
    </submittedName>
</protein>
<dbReference type="GO" id="GO:0009307">
    <property type="term" value="P:DNA restriction-modification system"/>
    <property type="evidence" value="ECO:0007669"/>
    <property type="project" value="InterPro"/>
</dbReference>
<dbReference type="InterPro" id="IPR014407">
    <property type="entry name" value="McrC_bac"/>
</dbReference>
<name>A0A2N0UYW6_9FIRM</name>
<dbReference type="AlphaFoldDB" id="A0A2N0UYW6"/>
<dbReference type="RefSeq" id="WP_101028643.1">
    <property type="nucleotide sequence ID" value="NZ_CABMMZ010000029.1"/>
</dbReference>
<sequence>MIPIQNIYYMLSYAFQVLNEQGYKSVATEHFENVADLCAAILIKGLSKQLKRGLMKDYIPKREPLTALRGKMEISETLKTNSIIKRQVVCSYDEFSENAYMNRIIKTTMLRLMVADVDKSRKKEMKKLLVFLVNVEPLPIYRINWNLRYDRNNQTYRMLVSICYLVLKGLLQTQSDGTSKLMDFLDEQRMHRLYEKFILEYFRKEHPELTVGAPQIPWQLDDDFSDMLPVMKSDIVLEKDDNILIIDAKYYAHSTQQRFNKATVHSANLYQIFTYVKNKQEELKDRQVTVSGMLLYAKTDEQIVPDNTYQMSGNQISVKTLDLNCGFDEIREQLDKLTI</sequence>
<accession>A0A2N0UYW6</accession>
<dbReference type="PANTHER" id="PTHR38733:SF1">
    <property type="entry name" value="TYPE IV METHYL-DIRECTED RESTRICTION ENZYME ECOKMCRBC"/>
    <property type="match status" value="1"/>
</dbReference>
<dbReference type="Proteomes" id="UP000233425">
    <property type="component" value="Unassembled WGS sequence"/>
</dbReference>
<proteinExistence type="predicted"/>
<comment type="caution">
    <text evidence="1">The sequence shown here is derived from an EMBL/GenBank/DDBJ whole genome shotgun (WGS) entry which is preliminary data.</text>
</comment>
<evidence type="ECO:0000313" key="1">
    <source>
        <dbReference type="EMBL" id="PKD32187.1"/>
    </source>
</evidence>
<gene>
    <name evidence="1" type="ORF">RBATCC27255_00552</name>
</gene>
<dbReference type="InterPro" id="IPR019292">
    <property type="entry name" value="McrC"/>
</dbReference>
<dbReference type="Pfam" id="PF10117">
    <property type="entry name" value="McrBC"/>
    <property type="match status" value="1"/>
</dbReference>
<dbReference type="NCBIfam" id="NF007277">
    <property type="entry name" value="PRK09736.1"/>
    <property type="match status" value="1"/>
</dbReference>
<dbReference type="EMBL" id="NNSR01000029">
    <property type="protein sequence ID" value="PKD32187.1"/>
    <property type="molecule type" value="Genomic_DNA"/>
</dbReference>
<evidence type="ECO:0000313" key="2">
    <source>
        <dbReference type="Proteomes" id="UP000233425"/>
    </source>
</evidence>
<reference evidence="1" key="1">
    <citation type="journal article" date="2018" name="Environ. Microbiol.">
        <title>Sporulation capability and amylosome conservation among diverse human colonic and rumen isolates of the keystone starch-degrader Ruminococcus bromii.</title>
        <authorList>
            <person name="Mukhopadhya I."/>
            <person name="Morais S."/>
            <person name="Laverde-Gomez J."/>
            <person name="Sheridan P.O."/>
            <person name="Walker A.W."/>
            <person name="Kelly W."/>
            <person name="Klieve A.V."/>
            <person name="Ouwerkerk D."/>
            <person name="Duncan S.H."/>
            <person name="Louis P."/>
            <person name="Koropatkin N."/>
            <person name="Cockburn D."/>
            <person name="Kibler R."/>
            <person name="Cooper P.J."/>
            <person name="Sandoval C."/>
            <person name="Crost E."/>
            <person name="Juge N."/>
            <person name="Bayer E.A."/>
            <person name="Flint H.J."/>
        </authorList>
    </citation>
    <scope>NUCLEOTIDE SEQUENCE [LARGE SCALE GENOMIC DNA]</scope>
    <source>
        <strain evidence="1">ATCC 27255</strain>
    </source>
</reference>
<dbReference type="PANTHER" id="PTHR38733">
    <property type="entry name" value="PROTEIN MCRC"/>
    <property type="match status" value="1"/>
</dbReference>
<keyword evidence="2" id="KW-1185">Reference proteome</keyword>
<dbReference type="PIRSF" id="PIRSF003109">
    <property type="entry name" value="McrC"/>
    <property type="match status" value="1"/>
</dbReference>
<organism evidence="1 2">
    <name type="scientific">Ruminococcus bromii</name>
    <dbReference type="NCBI Taxonomy" id="40518"/>
    <lineage>
        <taxon>Bacteria</taxon>
        <taxon>Bacillati</taxon>
        <taxon>Bacillota</taxon>
        <taxon>Clostridia</taxon>
        <taxon>Eubacteriales</taxon>
        <taxon>Oscillospiraceae</taxon>
        <taxon>Ruminococcus</taxon>
    </lineage>
</organism>